<evidence type="ECO:0000256" key="2">
    <source>
        <dbReference type="ARBA" id="ARBA00022722"/>
    </source>
</evidence>
<dbReference type="STRING" id="573063.Metin_1042"/>
<sequence length="419" mass="47176">MVLLKFHGGCHQIGMSCVEVIGEKDRVFLDCGMMPDTGEIPKIDDNAPLIVSHAHLDHCGAIPFYNFKKIYCTPPTADLMFITWRDTLNLQKSFKEEDIQRALSSVECLNYYEEKKIGENLKFKLYNAGHILGSSSIYLEIDGKRILYTGDINESMQRTVRAADTDIDDIDILIIEATYGSPLDIKPARKVLERELVNEVKETIERGGKVIIPVFAVGRAQEILLVLNNYIRSGELEAKIFTDGSLIHATSIYLSYTDWLNPKLKNLIETGINPFGNVEKADESRIFKKDEPCVIVSTSGMVQGGPVLKYLRLLKDPKNKLILTGYQAEGTLGRALEEGIKEIKPFKNKIPIRGEVVKIEFSAHGDYNSLVRYIKKIPKPEKAIVMHGERYQSLAFAMTIWKNLKIPAYVPIKGTILPV</sequence>
<dbReference type="InterPro" id="IPR050698">
    <property type="entry name" value="MBL"/>
</dbReference>
<organism evidence="9 10">
    <name type="scientific">Methanocaldococcus infernus (strain DSM 11812 / JCM 15783 / ME)</name>
    <dbReference type="NCBI Taxonomy" id="573063"/>
    <lineage>
        <taxon>Archaea</taxon>
        <taxon>Methanobacteriati</taxon>
        <taxon>Methanobacteriota</taxon>
        <taxon>Methanomada group</taxon>
        <taxon>Methanococci</taxon>
        <taxon>Methanococcales</taxon>
        <taxon>Methanocaldococcaceae</taxon>
        <taxon>Methanocaldococcus</taxon>
    </lineage>
</organism>
<reference evidence="9" key="1">
    <citation type="submission" date="2010-04" db="EMBL/GenBank/DDBJ databases">
        <title>Complete sequence of Methanocaldococcus infernus ME.</title>
        <authorList>
            <consortium name="US DOE Joint Genome Institute"/>
            <person name="Lucas S."/>
            <person name="Copeland A."/>
            <person name="Lapidus A."/>
            <person name="Cheng J.-F."/>
            <person name="Bruce D."/>
            <person name="Goodwin L."/>
            <person name="Pitluck S."/>
            <person name="Munk A.C."/>
            <person name="Detter J.C."/>
            <person name="Han C."/>
            <person name="Tapia R."/>
            <person name="Land M."/>
            <person name="Hauser L."/>
            <person name="Kyrpides N."/>
            <person name="Mikhailova N."/>
            <person name="Sieprawska-Lupa M."/>
            <person name="Whitman W.B."/>
            <person name="Woyke T."/>
        </authorList>
    </citation>
    <scope>NUCLEOTIDE SEQUENCE [LARGE SCALE GENOMIC DNA]</scope>
    <source>
        <strain evidence="9">ME</strain>
    </source>
</reference>
<evidence type="ECO:0000313" key="10">
    <source>
        <dbReference type="Proteomes" id="UP000002061"/>
    </source>
</evidence>
<dbReference type="SUPFAM" id="SSF56281">
    <property type="entry name" value="Metallo-hydrolase/oxidoreductase"/>
    <property type="match status" value="1"/>
</dbReference>
<dbReference type="PANTHER" id="PTHR11203">
    <property type="entry name" value="CLEAVAGE AND POLYADENYLATION SPECIFICITY FACTOR FAMILY MEMBER"/>
    <property type="match status" value="1"/>
</dbReference>
<keyword evidence="6" id="KW-0269">Exonuclease</keyword>
<dbReference type="OrthoDB" id="40950at2157"/>
<keyword evidence="2" id="KW-0540">Nuclease</keyword>
<dbReference type="InterPro" id="IPR001279">
    <property type="entry name" value="Metallo-B-lactamas"/>
</dbReference>
<dbReference type="KEGG" id="mif:Metin_1042"/>
<feature type="domain" description="Beta-Casp" evidence="8">
    <location>
        <begin position="220"/>
        <end position="336"/>
    </location>
</feature>
<accession>D5VSZ7</accession>
<dbReference type="InterPro" id="IPR011108">
    <property type="entry name" value="RMMBL"/>
</dbReference>
<name>D5VSZ7_METIM</name>
<dbReference type="Pfam" id="PF16661">
    <property type="entry name" value="Lactamase_B_6"/>
    <property type="match status" value="1"/>
</dbReference>
<dbReference type="GO" id="GO:0004521">
    <property type="term" value="F:RNA endonuclease activity"/>
    <property type="evidence" value="ECO:0007669"/>
    <property type="project" value="TreeGrafter"/>
</dbReference>
<comment type="cofactor">
    <cofactor evidence="1">
        <name>Zn(2+)</name>
        <dbReference type="ChEBI" id="CHEBI:29105"/>
    </cofactor>
</comment>
<feature type="domain" description="Metallo-beta-lactamase" evidence="7">
    <location>
        <begin position="14"/>
        <end position="208"/>
    </location>
</feature>
<evidence type="ECO:0000259" key="7">
    <source>
        <dbReference type="SMART" id="SM00849"/>
    </source>
</evidence>
<dbReference type="Gene3D" id="3.60.15.10">
    <property type="entry name" value="Ribonuclease Z/Hydroxyacylglutathione hydrolase-like"/>
    <property type="match status" value="1"/>
</dbReference>
<dbReference type="SMART" id="SM01027">
    <property type="entry name" value="Beta-Casp"/>
    <property type="match status" value="1"/>
</dbReference>
<protein>
    <submittedName>
        <fullName evidence="9">RNA-metabolising metallo-beta-lactamase</fullName>
    </submittedName>
</protein>
<evidence type="ECO:0000256" key="4">
    <source>
        <dbReference type="ARBA" id="ARBA00022801"/>
    </source>
</evidence>
<dbReference type="SMART" id="SM00849">
    <property type="entry name" value="Lactamase_B"/>
    <property type="match status" value="1"/>
</dbReference>
<keyword evidence="5" id="KW-0862">Zinc</keyword>
<dbReference type="HOGENOM" id="CLU_009673_5_1_2"/>
<dbReference type="InterPro" id="IPR036866">
    <property type="entry name" value="RibonucZ/Hydroxyglut_hydro"/>
</dbReference>
<dbReference type="GO" id="GO:0004527">
    <property type="term" value="F:exonuclease activity"/>
    <property type="evidence" value="ECO:0007669"/>
    <property type="project" value="UniProtKB-KW"/>
</dbReference>
<dbReference type="RefSeq" id="WP_013100445.1">
    <property type="nucleotide sequence ID" value="NC_014122.1"/>
</dbReference>
<dbReference type="PROSITE" id="PS51257">
    <property type="entry name" value="PROKAR_LIPOPROTEIN"/>
    <property type="match status" value="1"/>
</dbReference>
<keyword evidence="10" id="KW-1185">Reference proteome</keyword>
<proteinExistence type="predicted"/>
<dbReference type="eggNOG" id="arCOG00544">
    <property type="taxonomic scope" value="Archaea"/>
</dbReference>
<gene>
    <name evidence="9" type="ordered locus">Metin_1042</name>
</gene>
<evidence type="ECO:0000259" key="8">
    <source>
        <dbReference type="SMART" id="SM01027"/>
    </source>
</evidence>
<dbReference type="Gene3D" id="3.40.50.10890">
    <property type="match status" value="1"/>
</dbReference>
<dbReference type="AlphaFoldDB" id="D5VSZ7"/>
<dbReference type="Proteomes" id="UP000002061">
    <property type="component" value="Chromosome"/>
</dbReference>
<keyword evidence="4" id="KW-0378">Hydrolase</keyword>
<evidence type="ECO:0000256" key="3">
    <source>
        <dbReference type="ARBA" id="ARBA00022723"/>
    </source>
</evidence>
<evidence type="ECO:0000256" key="5">
    <source>
        <dbReference type="ARBA" id="ARBA00022833"/>
    </source>
</evidence>
<keyword evidence="3" id="KW-0479">Metal-binding</keyword>
<dbReference type="InterPro" id="IPR022712">
    <property type="entry name" value="Beta_Casp"/>
</dbReference>
<dbReference type="Pfam" id="PF10996">
    <property type="entry name" value="Beta-Casp"/>
    <property type="match status" value="1"/>
</dbReference>
<evidence type="ECO:0000313" key="9">
    <source>
        <dbReference type="EMBL" id="ADG13700.1"/>
    </source>
</evidence>
<evidence type="ECO:0000256" key="6">
    <source>
        <dbReference type="ARBA" id="ARBA00022839"/>
    </source>
</evidence>
<dbReference type="GO" id="GO:0046872">
    <property type="term" value="F:metal ion binding"/>
    <property type="evidence" value="ECO:0007669"/>
    <property type="project" value="UniProtKB-KW"/>
</dbReference>
<dbReference type="GeneID" id="9132060"/>
<dbReference type="CDD" id="cd16295">
    <property type="entry name" value="TTHA0252-CPSF-like_MBL-fold"/>
    <property type="match status" value="1"/>
</dbReference>
<dbReference type="PANTHER" id="PTHR11203:SF51">
    <property type="entry name" value="CLEAVAGE AND POLYADENYLATION SPECIFICITY FACTOR"/>
    <property type="match status" value="1"/>
</dbReference>
<dbReference type="EMBL" id="CP002009">
    <property type="protein sequence ID" value="ADG13700.1"/>
    <property type="molecule type" value="Genomic_DNA"/>
</dbReference>
<dbReference type="Pfam" id="PF07521">
    <property type="entry name" value="RMMBL"/>
    <property type="match status" value="1"/>
</dbReference>
<evidence type="ECO:0000256" key="1">
    <source>
        <dbReference type="ARBA" id="ARBA00001947"/>
    </source>
</evidence>